<evidence type="ECO:0000256" key="5">
    <source>
        <dbReference type="ARBA" id="ARBA00023136"/>
    </source>
</evidence>
<sequence length="261" mass="29566">MDLLEYQDIAVLKADIGDRFVKITYRQSFTLSYFKPWPQTHIGCGFFPAASPLKFPSNLEELSTLVNTLTLYKSDHISYIVILFCSAYLYKQTFAIPGSVFLNLLAGALFGAGAGFIVTSILTACGATNCYLLSKNFGKPIVIRKFKDRLAFLQEKVDANMDCLFYFLLFLRLFPMSPNWFLNIASPILNIPIHYFFFSVLIGLMPYNFICVQTGCVLSSIKSVNDIFTFWILFKLLAVALVALLPGMVIKWWKSKTIKVE</sequence>
<dbReference type="EMBL" id="CAHIKZ030004471">
    <property type="protein sequence ID" value="CAE1310983.1"/>
    <property type="molecule type" value="Genomic_DNA"/>
</dbReference>
<dbReference type="InterPro" id="IPR045014">
    <property type="entry name" value="TM41A/B"/>
</dbReference>
<dbReference type="OrthoDB" id="3364966at2759"/>
<evidence type="ECO:0000256" key="7">
    <source>
        <dbReference type="SAM" id="Phobius"/>
    </source>
</evidence>
<feature type="transmembrane region" description="Helical" evidence="7">
    <location>
        <begin position="195"/>
        <end position="221"/>
    </location>
</feature>
<name>A0A812E0H1_ACAPH</name>
<protein>
    <submittedName>
        <fullName evidence="9">Transmembrane protein 41A,Transmembrane protein 41A-B,Transmembrane protein 41A-A</fullName>
    </submittedName>
</protein>
<feature type="transmembrane region" description="Helical" evidence="7">
    <location>
        <begin position="102"/>
        <end position="124"/>
    </location>
</feature>
<dbReference type="PANTHER" id="PTHR43220:SF21">
    <property type="entry name" value="TRANSMEMBRANE PROTEIN 41A"/>
    <property type="match status" value="1"/>
</dbReference>
<reference evidence="9" key="1">
    <citation type="submission" date="2021-01" db="EMBL/GenBank/DDBJ databases">
        <authorList>
            <person name="Li R."/>
            <person name="Bekaert M."/>
        </authorList>
    </citation>
    <scope>NUCLEOTIDE SEQUENCE</scope>
    <source>
        <strain evidence="9">Farmed</strain>
    </source>
</reference>
<evidence type="ECO:0000313" key="9">
    <source>
        <dbReference type="EMBL" id="CAE1310983.1"/>
    </source>
</evidence>
<feature type="transmembrane region" description="Helical" evidence="7">
    <location>
        <begin position="164"/>
        <end position="183"/>
    </location>
</feature>
<comment type="caution">
    <text evidence="9">The sequence shown here is derived from an EMBL/GenBank/DDBJ whole genome shotgun (WGS) entry which is preliminary data.</text>
</comment>
<accession>A0A812E0H1</accession>
<proteinExistence type="inferred from homology"/>
<evidence type="ECO:0000313" key="10">
    <source>
        <dbReference type="Proteomes" id="UP000597762"/>
    </source>
</evidence>
<keyword evidence="5 7" id="KW-0472">Membrane</keyword>
<feature type="domain" description="VTT" evidence="8">
    <location>
        <begin position="96"/>
        <end position="215"/>
    </location>
</feature>
<keyword evidence="3" id="KW-0732">Signal</keyword>
<keyword evidence="4 7" id="KW-1133">Transmembrane helix</keyword>
<evidence type="ECO:0000256" key="4">
    <source>
        <dbReference type="ARBA" id="ARBA00022989"/>
    </source>
</evidence>
<evidence type="ECO:0000256" key="1">
    <source>
        <dbReference type="ARBA" id="ARBA00004141"/>
    </source>
</evidence>
<keyword evidence="10" id="KW-1185">Reference proteome</keyword>
<evidence type="ECO:0000256" key="6">
    <source>
        <dbReference type="ARBA" id="ARBA00025797"/>
    </source>
</evidence>
<dbReference type="PANTHER" id="PTHR43220">
    <property type="match status" value="1"/>
</dbReference>
<organism evidence="9 10">
    <name type="scientific">Acanthosepion pharaonis</name>
    <name type="common">Pharaoh cuttlefish</name>
    <name type="synonym">Sepia pharaonis</name>
    <dbReference type="NCBI Taxonomy" id="158019"/>
    <lineage>
        <taxon>Eukaryota</taxon>
        <taxon>Metazoa</taxon>
        <taxon>Spiralia</taxon>
        <taxon>Lophotrochozoa</taxon>
        <taxon>Mollusca</taxon>
        <taxon>Cephalopoda</taxon>
        <taxon>Coleoidea</taxon>
        <taxon>Decapodiformes</taxon>
        <taxon>Sepiida</taxon>
        <taxon>Sepiina</taxon>
        <taxon>Sepiidae</taxon>
        <taxon>Acanthosepion</taxon>
    </lineage>
</organism>
<dbReference type="AlphaFoldDB" id="A0A812E0H1"/>
<comment type="subcellular location">
    <subcellularLocation>
        <location evidence="1">Membrane</location>
        <topology evidence="1">Multi-pass membrane protein</topology>
    </subcellularLocation>
</comment>
<evidence type="ECO:0000256" key="3">
    <source>
        <dbReference type="ARBA" id="ARBA00022729"/>
    </source>
</evidence>
<feature type="transmembrane region" description="Helical" evidence="7">
    <location>
        <begin position="227"/>
        <end position="250"/>
    </location>
</feature>
<dbReference type="InterPro" id="IPR032816">
    <property type="entry name" value="VTT_dom"/>
</dbReference>
<dbReference type="GO" id="GO:0016020">
    <property type="term" value="C:membrane"/>
    <property type="evidence" value="ECO:0007669"/>
    <property type="project" value="UniProtKB-SubCell"/>
</dbReference>
<gene>
    <name evidence="9" type="ORF">SPHA_62483</name>
</gene>
<comment type="similarity">
    <text evidence="6">Belongs to the TMEM41 family.</text>
</comment>
<dbReference type="Proteomes" id="UP000597762">
    <property type="component" value="Unassembled WGS sequence"/>
</dbReference>
<dbReference type="Pfam" id="PF09335">
    <property type="entry name" value="VTT_dom"/>
    <property type="match status" value="1"/>
</dbReference>
<evidence type="ECO:0000259" key="8">
    <source>
        <dbReference type="Pfam" id="PF09335"/>
    </source>
</evidence>
<evidence type="ECO:0000256" key="2">
    <source>
        <dbReference type="ARBA" id="ARBA00022692"/>
    </source>
</evidence>
<keyword evidence="2 7" id="KW-0812">Transmembrane</keyword>